<feature type="coiled-coil region" evidence="1">
    <location>
        <begin position="3"/>
        <end position="30"/>
    </location>
</feature>
<reference evidence="2" key="1">
    <citation type="submission" date="2021-01" db="EMBL/GenBank/DDBJ databases">
        <authorList>
            <consortium name="Genoscope - CEA"/>
            <person name="William W."/>
        </authorList>
    </citation>
    <scope>NUCLEOTIDE SEQUENCE</scope>
</reference>
<evidence type="ECO:0000313" key="3">
    <source>
        <dbReference type="Proteomes" id="UP000692954"/>
    </source>
</evidence>
<evidence type="ECO:0000256" key="1">
    <source>
        <dbReference type="SAM" id="Coils"/>
    </source>
</evidence>
<gene>
    <name evidence="2" type="ORF">PSON_ATCC_30995.1.T2000001</name>
</gene>
<keyword evidence="3" id="KW-1185">Reference proteome</keyword>
<organism evidence="2 3">
    <name type="scientific">Paramecium sonneborni</name>
    <dbReference type="NCBI Taxonomy" id="65129"/>
    <lineage>
        <taxon>Eukaryota</taxon>
        <taxon>Sar</taxon>
        <taxon>Alveolata</taxon>
        <taxon>Ciliophora</taxon>
        <taxon>Intramacronucleata</taxon>
        <taxon>Oligohymenophorea</taxon>
        <taxon>Peniculida</taxon>
        <taxon>Parameciidae</taxon>
        <taxon>Paramecium</taxon>
    </lineage>
</organism>
<accession>A0A8S1RP32</accession>
<protein>
    <submittedName>
        <fullName evidence="2">Uncharacterized protein</fullName>
    </submittedName>
</protein>
<dbReference type="EMBL" id="CAJJDN010000200">
    <property type="protein sequence ID" value="CAD8128910.1"/>
    <property type="molecule type" value="Genomic_DNA"/>
</dbReference>
<comment type="caution">
    <text evidence="2">The sequence shown here is derived from an EMBL/GenBank/DDBJ whole genome shotgun (WGS) entry which is preliminary data.</text>
</comment>
<dbReference type="Proteomes" id="UP000692954">
    <property type="component" value="Unassembled WGS sequence"/>
</dbReference>
<name>A0A8S1RP32_9CILI</name>
<dbReference type="AlphaFoldDB" id="A0A8S1RP32"/>
<keyword evidence="1" id="KW-0175">Coiled coil</keyword>
<proteinExistence type="predicted"/>
<sequence>MLQVNLEEALEQYNQQIRESKKGLECIIEKQQFIRILEQYMQKNSNGYEKLEFFQFGKNSFAQEKIFKIFQQKELFCIITIQESKNQVLLFLKQFHQAN</sequence>
<evidence type="ECO:0000313" key="2">
    <source>
        <dbReference type="EMBL" id="CAD8128910.1"/>
    </source>
</evidence>